<evidence type="ECO:0000313" key="1">
    <source>
        <dbReference type="EMBL" id="KAJ5202719.1"/>
    </source>
</evidence>
<accession>A0A9W9MK29</accession>
<dbReference type="InterPro" id="IPR035994">
    <property type="entry name" value="Nucleoside_phosphorylase_sf"/>
</dbReference>
<gene>
    <name evidence="1" type="ORF">N7449_004798</name>
</gene>
<dbReference type="SUPFAM" id="SSF53167">
    <property type="entry name" value="Purine and uridine phosphorylases"/>
    <property type="match status" value="1"/>
</dbReference>
<dbReference type="Gene3D" id="3.40.50.1580">
    <property type="entry name" value="Nucleoside phosphorylase domain"/>
    <property type="match status" value="1"/>
</dbReference>
<dbReference type="GO" id="GO:0003824">
    <property type="term" value="F:catalytic activity"/>
    <property type="evidence" value="ECO:0007669"/>
    <property type="project" value="InterPro"/>
</dbReference>
<reference evidence="1" key="2">
    <citation type="journal article" date="2023" name="IMA Fungus">
        <title>Comparative genomic study of the Penicillium genus elucidates a diverse pangenome and 15 lateral gene transfer events.</title>
        <authorList>
            <person name="Petersen C."/>
            <person name="Sorensen T."/>
            <person name="Nielsen M.R."/>
            <person name="Sondergaard T.E."/>
            <person name="Sorensen J.L."/>
            <person name="Fitzpatrick D.A."/>
            <person name="Frisvad J.C."/>
            <person name="Nielsen K.L."/>
        </authorList>
    </citation>
    <scope>NUCLEOTIDE SEQUENCE</scope>
    <source>
        <strain evidence="1">IBT 20477</strain>
    </source>
</reference>
<evidence type="ECO:0008006" key="3">
    <source>
        <dbReference type="Google" id="ProtNLM"/>
    </source>
</evidence>
<dbReference type="Proteomes" id="UP001150942">
    <property type="component" value="Unassembled WGS sequence"/>
</dbReference>
<dbReference type="EMBL" id="JAPQKQ010000003">
    <property type="protein sequence ID" value="KAJ5202719.1"/>
    <property type="molecule type" value="Genomic_DNA"/>
</dbReference>
<proteinExistence type="predicted"/>
<organism evidence="1 2">
    <name type="scientific">Penicillium cf. viridicatum</name>
    <dbReference type="NCBI Taxonomy" id="2972119"/>
    <lineage>
        <taxon>Eukaryota</taxon>
        <taxon>Fungi</taxon>
        <taxon>Dikarya</taxon>
        <taxon>Ascomycota</taxon>
        <taxon>Pezizomycotina</taxon>
        <taxon>Eurotiomycetes</taxon>
        <taxon>Eurotiomycetidae</taxon>
        <taxon>Eurotiales</taxon>
        <taxon>Aspergillaceae</taxon>
        <taxon>Penicillium</taxon>
    </lineage>
</organism>
<reference evidence="1" key="1">
    <citation type="submission" date="2022-11" db="EMBL/GenBank/DDBJ databases">
        <authorList>
            <person name="Petersen C."/>
        </authorList>
    </citation>
    <scope>NUCLEOTIDE SEQUENCE</scope>
    <source>
        <strain evidence="1">IBT 20477</strain>
    </source>
</reference>
<dbReference type="AlphaFoldDB" id="A0A9W9MK29"/>
<comment type="caution">
    <text evidence="1">The sequence shown here is derived from an EMBL/GenBank/DDBJ whole genome shotgun (WGS) entry which is preliminary data.</text>
</comment>
<evidence type="ECO:0000313" key="2">
    <source>
        <dbReference type="Proteomes" id="UP001150942"/>
    </source>
</evidence>
<dbReference type="GO" id="GO:0009116">
    <property type="term" value="P:nucleoside metabolic process"/>
    <property type="evidence" value="ECO:0007669"/>
    <property type="project" value="InterPro"/>
</dbReference>
<protein>
    <recommendedName>
        <fullName evidence="3">Nucleoside phosphorylase domain-containing protein</fullName>
    </recommendedName>
</protein>
<name>A0A9W9MK29_9EURO</name>
<keyword evidence="2" id="KW-1185">Reference proteome</keyword>
<sequence length="74" mass="7951">MIVTFISTKDSFLVGIGGGIAPEVRAGDVVVSTPVSQFPRVVGWPNNPISRLLTPLSSLETEHKLIGSKMPEYL</sequence>